<evidence type="ECO:0000313" key="7">
    <source>
        <dbReference type="EMBL" id="MCW7754458.1"/>
    </source>
</evidence>
<organism evidence="7 8">
    <name type="scientific">Desulfobotulus pelophilus</name>
    <dbReference type="NCBI Taxonomy" id="2823377"/>
    <lineage>
        <taxon>Bacteria</taxon>
        <taxon>Pseudomonadati</taxon>
        <taxon>Thermodesulfobacteriota</taxon>
        <taxon>Desulfobacteria</taxon>
        <taxon>Desulfobacterales</taxon>
        <taxon>Desulfobacteraceae</taxon>
        <taxon>Desulfobotulus</taxon>
    </lineage>
</organism>
<feature type="region of interest" description="Disordered" evidence="6">
    <location>
        <begin position="1"/>
        <end position="70"/>
    </location>
</feature>
<keyword evidence="3 4" id="KW-0346">Stress response</keyword>
<keyword evidence="8" id="KW-1185">Reference proteome</keyword>
<protein>
    <recommendedName>
        <fullName evidence="3 4">Protein GrpE</fullName>
    </recommendedName>
    <alternativeName>
        <fullName evidence="3">HSP-70 cofactor</fullName>
    </alternativeName>
</protein>
<comment type="caution">
    <text evidence="7">The sequence shown here is derived from an EMBL/GenBank/DDBJ whole genome shotgun (WGS) entry which is preliminary data.</text>
</comment>
<dbReference type="SUPFAM" id="SSF58014">
    <property type="entry name" value="Coiled-coil domain of nucleotide exchange factor GrpE"/>
    <property type="match status" value="1"/>
</dbReference>
<evidence type="ECO:0000256" key="2">
    <source>
        <dbReference type="ARBA" id="ARBA00023186"/>
    </source>
</evidence>
<comment type="subcellular location">
    <subcellularLocation>
        <location evidence="3">Cytoplasm</location>
    </subcellularLocation>
</comment>
<dbReference type="PRINTS" id="PR00773">
    <property type="entry name" value="GRPEPROTEIN"/>
</dbReference>
<evidence type="ECO:0000256" key="3">
    <source>
        <dbReference type="HAMAP-Rule" id="MF_01151"/>
    </source>
</evidence>
<dbReference type="EMBL" id="JAPFPW010000012">
    <property type="protein sequence ID" value="MCW7754458.1"/>
    <property type="molecule type" value="Genomic_DNA"/>
</dbReference>
<comment type="subunit">
    <text evidence="3">Homodimer.</text>
</comment>
<dbReference type="Gene3D" id="3.90.20.20">
    <property type="match status" value="1"/>
</dbReference>
<name>A0ABT3NAH0_9BACT</name>
<dbReference type="RefSeq" id="WP_265425376.1">
    <property type="nucleotide sequence ID" value="NZ_JAPFPW010000012.1"/>
</dbReference>
<keyword evidence="3" id="KW-0963">Cytoplasm</keyword>
<evidence type="ECO:0000313" key="8">
    <source>
        <dbReference type="Proteomes" id="UP001209681"/>
    </source>
</evidence>
<dbReference type="InterPro" id="IPR009012">
    <property type="entry name" value="GrpE_head"/>
</dbReference>
<evidence type="ECO:0000256" key="4">
    <source>
        <dbReference type="RuleBase" id="RU000639"/>
    </source>
</evidence>
<evidence type="ECO:0000256" key="1">
    <source>
        <dbReference type="ARBA" id="ARBA00009054"/>
    </source>
</evidence>
<dbReference type="SUPFAM" id="SSF51064">
    <property type="entry name" value="Head domain of nucleotide exchange factor GrpE"/>
    <property type="match status" value="1"/>
</dbReference>
<dbReference type="NCBIfam" id="NF010738">
    <property type="entry name" value="PRK14140.1"/>
    <property type="match status" value="1"/>
</dbReference>
<evidence type="ECO:0000256" key="6">
    <source>
        <dbReference type="SAM" id="MobiDB-lite"/>
    </source>
</evidence>
<dbReference type="PANTHER" id="PTHR21237:SF23">
    <property type="entry name" value="GRPE PROTEIN HOMOLOG, MITOCHONDRIAL"/>
    <property type="match status" value="1"/>
</dbReference>
<comment type="similarity">
    <text evidence="1 3 5">Belongs to the GrpE family.</text>
</comment>
<feature type="compositionally biased region" description="Polar residues" evidence="6">
    <location>
        <begin position="222"/>
        <end position="236"/>
    </location>
</feature>
<evidence type="ECO:0000256" key="5">
    <source>
        <dbReference type="RuleBase" id="RU004478"/>
    </source>
</evidence>
<keyword evidence="2 3" id="KW-0143">Chaperone</keyword>
<dbReference type="Gene3D" id="2.30.22.10">
    <property type="entry name" value="Head domain of nucleotide exchange factor GrpE"/>
    <property type="match status" value="1"/>
</dbReference>
<dbReference type="InterPro" id="IPR000740">
    <property type="entry name" value="GrpE"/>
</dbReference>
<dbReference type="PANTHER" id="PTHR21237">
    <property type="entry name" value="GRPE PROTEIN"/>
    <property type="match status" value="1"/>
</dbReference>
<accession>A0ABT3NAH0</accession>
<dbReference type="PROSITE" id="PS01071">
    <property type="entry name" value="GRPE"/>
    <property type="match status" value="1"/>
</dbReference>
<proteinExistence type="inferred from homology"/>
<dbReference type="HAMAP" id="MF_01151">
    <property type="entry name" value="GrpE"/>
    <property type="match status" value="1"/>
</dbReference>
<dbReference type="Proteomes" id="UP001209681">
    <property type="component" value="Unassembled WGS sequence"/>
</dbReference>
<dbReference type="Pfam" id="PF01025">
    <property type="entry name" value="GrpE"/>
    <property type="match status" value="1"/>
</dbReference>
<dbReference type="InterPro" id="IPR013805">
    <property type="entry name" value="GrpE_CC"/>
</dbReference>
<feature type="compositionally biased region" description="Basic and acidic residues" evidence="6">
    <location>
        <begin position="1"/>
        <end position="22"/>
    </location>
</feature>
<dbReference type="CDD" id="cd00446">
    <property type="entry name" value="GrpE"/>
    <property type="match status" value="1"/>
</dbReference>
<comment type="function">
    <text evidence="3 4">Participates actively in the response to hyperosmotic and heat shock by preventing the aggregation of stress-denatured proteins, in association with DnaK and GrpE. It is the nucleotide exchange factor for DnaK and may function as a thermosensor. Unfolded proteins bind initially to DnaJ; upon interaction with the DnaJ-bound protein, DnaK hydrolyzes its bound ATP, resulting in the formation of a stable complex. GrpE releases ADP from DnaK; ATP binding to DnaK triggers the release of the substrate protein, thus completing the reaction cycle. Several rounds of ATP-dependent interactions between DnaJ, DnaK and GrpE are required for fully efficient folding.</text>
</comment>
<gene>
    <name evidence="3 7" type="primary">grpE</name>
    <name evidence="7" type="ORF">OOT00_10720</name>
</gene>
<feature type="compositionally biased region" description="Basic and acidic residues" evidence="6">
    <location>
        <begin position="45"/>
        <end position="70"/>
    </location>
</feature>
<reference evidence="7 8" key="1">
    <citation type="submission" date="2022-11" db="EMBL/GenBank/DDBJ databases">
        <title>Desulfobotulus tamanensis H1 sp. nov. - anaerobic, alkaliphilic, sulphate reducing bacterium isolated from terrestrial mud volcano.</title>
        <authorList>
            <person name="Frolova A."/>
            <person name="Merkel A.Y."/>
            <person name="Slobodkin A.I."/>
        </authorList>
    </citation>
    <scope>NUCLEOTIDE SEQUENCE [LARGE SCALE GENOMIC DNA]</scope>
    <source>
        <strain evidence="7 8">H1</strain>
    </source>
</reference>
<feature type="region of interest" description="Disordered" evidence="6">
    <location>
        <begin position="219"/>
        <end position="244"/>
    </location>
</feature>
<sequence>MKQADMDNRTEVRPEEEREGVKDAPFSGESLSPQEDEQNPPVPGTEDRPEAPAGEEKPAEEREASLAEKLKSSEVALKTAEDRYLRTVAELDNFKKRTARETEEFRKYANVSLVQKLLPALDNLERAMDSAGKDEAISAIVAGLRITLADILKVFSEFHVKCVEAEGKKFDPVYHMAVAHEETDAADPDTVIRIFQKGYMMHDRLIRPAMVSVAKAMAAPAENQSGGAGESNQAPDQSVDADRR</sequence>